<keyword evidence="7" id="KW-1185">Reference proteome</keyword>
<proteinExistence type="inferred from homology"/>
<feature type="region of interest" description="Disordered" evidence="3">
    <location>
        <begin position="177"/>
        <end position="267"/>
    </location>
</feature>
<dbReference type="STRING" id="1325735.A0A428T3B1"/>
<dbReference type="Pfam" id="PF00085">
    <property type="entry name" value="Thioredoxin"/>
    <property type="match status" value="1"/>
</dbReference>
<gene>
    <name evidence="6" type="ORF">CEP52_011398</name>
</gene>
<name>A0A428T3B1_9HYPO</name>
<feature type="chain" id="PRO_5019264837" description="Thioredoxin domain-containing protein" evidence="4">
    <location>
        <begin position="19"/>
        <end position="307"/>
    </location>
</feature>
<reference evidence="6 7" key="1">
    <citation type="submission" date="2017-06" db="EMBL/GenBank/DDBJ databases">
        <title>Comparative genomic analysis of Ambrosia Fusariam Clade fungi.</title>
        <authorList>
            <person name="Stajich J.E."/>
            <person name="Carrillo J."/>
            <person name="Kijimoto T."/>
            <person name="Eskalen A."/>
            <person name="O'Donnell K."/>
            <person name="Kasson M."/>
        </authorList>
    </citation>
    <scope>NUCLEOTIDE SEQUENCE [LARGE SCALE GENOMIC DNA]</scope>
    <source>
        <strain evidence="6 7">NRRL62579</strain>
    </source>
</reference>
<evidence type="ECO:0000313" key="6">
    <source>
        <dbReference type="EMBL" id="RSL96547.1"/>
    </source>
</evidence>
<keyword evidence="2 4" id="KW-0732">Signal</keyword>
<dbReference type="EMBL" id="NKCK01000137">
    <property type="protein sequence ID" value="RSL96547.1"/>
    <property type="molecule type" value="Genomic_DNA"/>
</dbReference>
<comment type="caution">
    <text evidence="6">The sequence shown here is derived from an EMBL/GenBank/DDBJ whole genome shotgun (WGS) entry which is preliminary data.</text>
</comment>
<dbReference type="GO" id="GO:0005783">
    <property type="term" value="C:endoplasmic reticulum"/>
    <property type="evidence" value="ECO:0007669"/>
    <property type="project" value="TreeGrafter"/>
</dbReference>
<feature type="signal peptide" evidence="4">
    <location>
        <begin position="1"/>
        <end position="18"/>
    </location>
</feature>
<dbReference type="PROSITE" id="PS51352">
    <property type="entry name" value="THIOREDOXIN_2"/>
    <property type="match status" value="1"/>
</dbReference>
<feature type="compositionally biased region" description="Basic and acidic residues" evidence="3">
    <location>
        <begin position="239"/>
        <end position="249"/>
    </location>
</feature>
<evidence type="ECO:0000256" key="1">
    <source>
        <dbReference type="ARBA" id="ARBA00006347"/>
    </source>
</evidence>
<evidence type="ECO:0000259" key="5">
    <source>
        <dbReference type="PROSITE" id="PS51352"/>
    </source>
</evidence>
<organism evidence="6 7">
    <name type="scientific">Fusarium oligoseptatum</name>
    <dbReference type="NCBI Taxonomy" id="2604345"/>
    <lineage>
        <taxon>Eukaryota</taxon>
        <taxon>Fungi</taxon>
        <taxon>Dikarya</taxon>
        <taxon>Ascomycota</taxon>
        <taxon>Pezizomycotina</taxon>
        <taxon>Sordariomycetes</taxon>
        <taxon>Hypocreomycetidae</taxon>
        <taxon>Hypocreales</taxon>
        <taxon>Nectriaceae</taxon>
        <taxon>Fusarium</taxon>
        <taxon>Fusarium solani species complex</taxon>
    </lineage>
</organism>
<dbReference type="GO" id="GO:0003756">
    <property type="term" value="F:protein disulfide isomerase activity"/>
    <property type="evidence" value="ECO:0007669"/>
    <property type="project" value="TreeGrafter"/>
</dbReference>
<evidence type="ECO:0000256" key="4">
    <source>
        <dbReference type="SAM" id="SignalP"/>
    </source>
</evidence>
<evidence type="ECO:0000313" key="7">
    <source>
        <dbReference type="Proteomes" id="UP000287144"/>
    </source>
</evidence>
<evidence type="ECO:0000256" key="3">
    <source>
        <dbReference type="SAM" id="MobiDB-lite"/>
    </source>
</evidence>
<dbReference type="InterPro" id="IPR051063">
    <property type="entry name" value="PDI"/>
</dbReference>
<dbReference type="SUPFAM" id="SSF52833">
    <property type="entry name" value="Thioredoxin-like"/>
    <property type="match status" value="1"/>
</dbReference>
<accession>A0A428T3B1</accession>
<protein>
    <recommendedName>
        <fullName evidence="5">Thioredoxin domain-containing protein</fullName>
    </recommendedName>
</protein>
<comment type="similarity">
    <text evidence="1">Belongs to the protein disulfide isomerase family.</text>
</comment>
<dbReference type="PANTHER" id="PTHR45672">
    <property type="entry name" value="PROTEIN DISULFIDE-ISOMERASE C17H9.14C-RELATED"/>
    <property type="match status" value="1"/>
</dbReference>
<dbReference type="Gene3D" id="3.40.30.10">
    <property type="entry name" value="Glutaredoxin"/>
    <property type="match status" value="1"/>
</dbReference>
<dbReference type="InterPro" id="IPR036249">
    <property type="entry name" value="Thioredoxin-like_sf"/>
</dbReference>
<dbReference type="PANTHER" id="PTHR45672:SF3">
    <property type="entry name" value="THIOREDOXIN DOMAIN-CONTAINING PROTEIN 5"/>
    <property type="match status" value="1"/>
</dbReference>
<evidence type="ECO:0000256" key="2">
    <source>
        <dbReference type="ARBA" id="ARBA00022729"/>
    </source>
</evidence>
<dbReference type="CDD" id="cd02961">
    <property type="entry name" value="PDI_a_family"/>
    <property type="match status" value="1"/>
</dbReference>
<feature type="domain" description="Thioredoxin" evidence="5">
    <location>
        <begin position="16"/>
        <end position="158"/>
    </location>
</feature>
<feature type="compositionally biased region" description="Basic and acidic residues" evidence="3">
    <location>
        <begin position="199"/>
        <end position="232"/>
    </location>
</feature>
<dbReference type="AlphaFoldDB" id="A0A428T3B1"/>
<dbReference type="GO" id="GO:0006457">
    <property type="term" value="P:protein folding"/>
    <property type="evidence" value="ECO:0007669"/>
    <property type="project" value="TreeGrafter"/>
</dbReference>
<sequence>MRFSPLAVLAGLTAFAHAEESVNPVTDPTTFNGVSVPPLLELSPTTWEEELKKNKYLMVKHFSPYCKHCTHFAPTYQTLYDFYYTSKPHVAGVDKSFSEYYDFKFAVINCVAYYDLCMDHNVMSYPTTILYGDGKEVHNMRGIKNMTVLSNAIEKALAVSHPGRPEILELPEPGDTAAENAAEEPAGKAPGTSLDDITETPKEAAKDETPESPKESAAAKEGEKSSFGDDWKVPTTGEMLKKTKPKDSSPKYNLDGASTPLTPDTFPKLVTNTKDPWFIKFLRPLVLSLQGDGPYLGTAGQEDAGKA</sequence>
<dbReference type="InterPro" id="IPR013766">
    <property type="entry name" value="Thioredoxin_domain"/>
</dbReference>
<dbReference type="Proteomes" id="UP000287144">
    <property type="component" value="Unassembled WGS sequence"/>
</dbReference>